<feature type="domain" description="Methyltransferase" evidence="3">
    <location>
        <begin position="44"/>
        <end position="132"/>
    </location>
</feature>
<protein>
    <recommendedName>
        <fullName evidence="3">Methyltransferase domain-containing protein</fullName>
    </recommendedName>
</protein>
<dbReference type="GO" id="GO:0008168">
    <property type="term" value="F:methyltransferase activity"/>
    <property type="evidence" value="ECO:0007669"/>
    <property type="project" value="UniProtKB-KW"/>
</dbReference>
<evidence type="ECO:0000313" key="5">
    <source>
        <dbReference type="Proteomes" id="UP000254764"/>
    </source>
</evidence>
<keyword evidence="2" id="KW-0808">Transferase</keyword>
<proteinExistence type="predicted"/>
<keyword evidence="1" id="KW-0489">Methyltransferase</keyword>
<evidence type="ECO:0000259" key="3">
    <source>
        <dbReference type="Pfam" id="PF13649"/>
    </source>
</evidence>
<dbReference type="RefSeq" id="WP_115668671.1">
    <property type="nucleotide sequence ID" value="NZ_UEYP01000001.1"/>
</dbReference>
<dbReference type="STRING" id="1336235.GCA_000518785_01589"/>
<organism evidence="4 5">
    <name type="scientific">Ciceribacter selenitireducens ATCC BAA-1503</name>
    <dbReference type="NCBI Taxonomy" id="1336235"/>
    <lineage>
        <taxon>Bacteria</taxon>
        <taxon>Pseudomonadati</taxon>
        <taxon>Pseudomonadota</taxon>
        <taxon>Alphaproteobacteria</taxon>
        <taxon>Hyphomicrobiales</taxon>
        <taxon>Rhizobiaceae</taxon>
        <taxon>Ciceribacter</taxon>
    </lineage>
</organism>
<dbReference type="Pfam" id="PF13649">
    <property type="entry name" value="Methyltransf_25"/>
    <property type="match status" value="1"/>
</dbReference>
<dbReference type="InterPro" id="IPR029063">
    <property type="entry name" value="SAM-dependent_MTases_sf"/>
</dbReference>
<dbReference type="PANTHER" id="PTHR43861">
    <property type="entry name" value="TRANS-ACONITATE 2-METHYLTRANSFERASE-RELATED"/>
    <property type="match status" value="1"/>
</dbReference>
<name>A0A376ACT4_9HYPH</name>
<evidence type="ECO:0000256" key="2">
    <source>
        <dbReference type="ARBA" id="ARBA00022679"/>
    </source>
</evidence>
<dbReference type="Proteomes" id="UP000254764">
    <property type="component" value="Unassembled WGS sequence"/>
</dbReference>
<evidence type="ECO:0000313" key="4">
    <source>
        <dbReference type="EMBL" id="SSC65615.1"/>
    </source>
</evidence>
<dbReference type="AlphaFoldDB" id="A0A376ACT4"/>
<dbReference type="EMBL" id="UEYP01000001">
    <property type="protein sequence ID" value="SSC65615.1"/>
    <property type="molecule type" value="Genomic_DNA"/>
</dbReference>
<dbReference type="GO" id="GO:0032259">
    <property type="term" value="P:methylation"/>
    <property type="evidence" value="ECO:0007669"/>
    <property type="project" value="UniProtKB-KW"/>
</dbReference>
<dbReference type="Gene3D" id="3.40.50.150">
    <property type="entry name" value="Vaccinia Virus protein VP39"/>
    <property type="match status" value="1"/>
</dbReference>
<dbReference type="CDD" id="cd02440">
    <property type="entry name" value="AdoMet_MTases"/>
    <property type="match status" value="1"/>
</dbReference>
<accession>A0A376ACT4</accession>
<evidence type="ECO:0000256" key="1">
    <source>
        <dbReference type="ARBA" id="ARBA00022603"/>
    </source>
</evidence>
<dbReference type="OrthoDB" id="9804312at2"/>
<dbReference type="SUPFAM" id="SSF53335">
    <property type="entry name" value="S-adenosyl-L-methionine-dependent methyltransferases"/>
    <property type="match status" value="1"/>
</dbReference>
<dbReference type="PANTHER" id="PTHR43861:SF1">
    <property type="entry name" value="TRANS-ACONITATE 2-METHYLTRANSFERASE"/>
    <property type="match status" value="1"/>
</dbReference>
<sequence>MENSSKEPIAFYDENAETYAARQRLPPVARLTAFAELLPTGGTILELGCGAGADSAWLIERGFAVTPTDGSAAMAREAEARLGRPVRVMRFSDLDEVAAYDGVWANACLLHVPRAELPDVLRRIRRALRDGGHFHASFKAGVEEGMDRFGRYYNRPSEEWLTESYRLAGFATPRIETASGGGYDGEPTEWLHVWAQG</sequence>
<reference evidence="5" key="1">
    <citation type="submission" date="2018-07" db="EMBL/GenBank/DDBJ databases">
        <authorList>
            <person name="Peiro R."/>
            <person name="Begona"/>
            <person name="Cbmso G."/>
            <person name="Lopez M."/>
            <person name="Gonzalez S."/>
        </authorList>
    </citation>
    <scope>NUCLEOTIDE SEQUENCE [LARGE SCALE GENOMIC DNA]</scope>
</reference>
<keyword evidence="5" id="KW-1185">Reference proteome</keyword>
<gene>
    <name evidence="4" type="ORF">RHIZ70_1323</name>
</gene>
<dbReference type="InterPro" id="IPR041698">
    <property type="entry name" value="Methyltransf_25"/>
</dbReference>